<keyword evidence="1" id="KW-1133">Transmembrane helix</keyword>
<reference evidence="2" key="1">
    <citation type="journal article" date="2020" name="Stud. Mycol.">
        <title>101 Dothideomycetes genomes: a test case for predicting lifestyles and emergence of pathogens.</title>
        <authorList>
            <person name="Haridas S."/>
            <person name="Albert R."/>
            <person name="Binder M."/>
            <person name="Bloem J."/>
            <person name="Labutti K."/>
            <person name="Salamov A."/>
            <person name="Andreopoulos B."/>
            <person name="Baker S."/>
            <person name="Barry K."/>
            <person name="Bills G."/>
            <person name="Bluhm B."/>
            <person name="Cannon C."/>
            <person name="Castanera R."/>
            <person name="Culley D."/>
            <person name="Daum C."/>
            <person name="Ezra D."/>
            <person name="Gonzalez J."/>
            <person name="Henrissat B."/>
            <person name="Kuo A."/>
            <person name="Liang C."/>
            <person name="Lipzen A."/>
            <person name="Lutzoni F."/>
            <person name="Magnuson J."/>
            <person name="Mondo S."/>
            <person name="Nolan M."/>
            <person name="Ohm R."/>
            <person name="Pangilinan J."/>
            <person name="Park H.-J."/>
            <person name="Ramirez L."/>
            <person name="Alfaro M."/>
            <person name="Sun H."/>
            <person name="Tritt A."/>
            <person name="Yoshinaga Y."/>
            <person name="Zwiers L.-H."/>
            <person name="Turgeon B."/>
            <person name="Goodwin S."/>
            <person name="Spatafora J."/>
            <person name="Crous P."/>
            <person name="Grigoriev I."/>
        </authorList>
    </citation>
    <scope>NUCLEOTIDE SEQUENCE</scope>
    <source>
        <strain evidence="2">CBS 690.94</strain>
    </source>
</reference>
<proteinExistence type="predicted"/>
<organism evidence="2 3">
    <name type="scientific">Karstenula rhodostoma CBS 690.94</name>
    <dbReference type="NCBI Taxonomy" id="1392251"/>
    <lineage>
        <taxon>Eukaryota</taxon>
        <taxon>Fungi</taxon>
        <taxon>Dikarya</taxon>
        <taxon>Ascomycota</taxon>
        <taxon>Pezizomycotina</taxon>
        <taxon>Dothideomycetes</taxon>
        <taxon>Pleosporomycetidae</taxon>
        <taxon>Pleosporales</taxon>
        <taxon>Massarineae</taxon>
        <taxon>Didymosphaeriaceae</taxon>
        <taxon>Karstenula</taxon>
    </lineage>
</organism>
<dbReference type="Pfam" id="PF14087">
    <property type="entry name" value="DUF4267"/>
    <property type="match status" value="1"/>
</dbReference>
<feature type="transmembrane region" description="Helical" evidence="1">
    <location>
        <begin position="6"/>
        <end position="26"/>
    </location>
</feature>
<evidence type="ECO:0000313" key="3">
    <source>
        <dbReference type="Proteomes" id="UP000799764"/>
    </source>
</evidence>
<dbReference type="InterPro" id="IPR025363">
    <property type="entry name" value="DUF4267"/>
</dbReference>
<gene>
    <name evidence="2" type="ORF">P171DRAFT_505526</name>
</gene>
<keyword evidence="1" id="KW-0472">Membrane</keyword>
<name>A0A9P4P5N9_9PLEO</name>
<protein>
    <recommendedName>
        <fullName evidence="4">DUF4267 domain-containing protein</fullName>
    </recommendedName>
</protein>
<dbReference type="EMBL" id="MU001514">
    <property type="protein sequence ID" value="KAF2437820.1"/>
    <property type="molecule type" value="Genomic_DNA"/>
</dbReference>
<dbReference type="AlphaFoldDB" id="A0A9P4P5N9"/>
<dbReference type="Proteomes" id="UP000799764">
    <property type="component" value="Unassembled WGS sequence"/>
</dbReference>
<feature type="transmembrane region" description="Helical" evidence="1">
    <location>
        <begin position="106"/>
        <end position="122"/>
    </location>
</feature>
<sequence>MLLATLTAVSYLISALLLYSGTIGVLRPLHTARTLFGVPNATPDTATFYPGLAGRNVTCGLALLTLLLMGQTRAAGVVVACLLCNGTSDCYVLARREGSERMGVHVFNMCVVGVVGAGLVALS</sequence>
<keyword evidence="3" id="KW-1185">Reference proteome</keyword>
<accession>A0A9P4P5N9</accession>
<keyword evidence="1" id="KW-0812">Transmembrane</keyword>
<comment type="caution">
    <text evidence="2">The sequence shown here is derived from an EMBL/GenBank/DDBJ whole genome shotgun (WGS) entry which is preliminary data.</text>
</comment>
<evidence type="ECO:0000313" key="2">
    <source>
        <dbReference type="EMBL" id="KAF2437820.1"/>
    </source>
</evidence>
<evidence type="ECO:0000256" key="1">
    <source>
        <dbReference type="SAM" id="Phobius"/>
    </source>
</evidence>
<evidence type="ECO:0008006" key="4">
    <source>
        <dbReference type="Google" id="ProtNLM"/>
    </source>
</evidence>
<dbReference type="OrthoDB" id="3726364at2759"/>